<dbReference type="InterPro" id="IPR043129">
    <property type="entry name" value="ATPase_NBD"/>
</dbReference>
<sequence length="152" mass="16882">MGNKTHRSDTLIIGIDVGSTTAKATVVDPSTNEILWSDYQRHHTKQAENVLEFLLTIGNEFQDVKQENIRVFMTGSGIGPVAPHIGAKFVQEVNTVTMAVEHLHPDVRSVIELGGQDAKKDKAKKGDSYDCKRKNGNYYSVKSVFTCYRLQG</sequence>
<name>A0A917FP84_9BACL</name>
<proteinExistence type="predicted"/>
<keyword evidence="3" id="KW-1185">Reference proteome</keyword>
<gene>
    <name evidence="2" type="ORF">GCM10010912_41650</name>
</gene>
<dbReference type="Proteomes" id="UP000637643">
    <property type="component" value="Unassembled WGS sequence"/>
</dbReference>
<dbReference type="InterPro" id="IPR051805">
    <property type="entry name" value="Dehydratase_Activator_Redct"/>
</dbReference>
<dbReference type="AlphaFoldDB" id="A0A917FP84"/>
<organism evidence="2 3">
    <name type="scientific">Paenibacillus albidus</name>
    <dbReference type="NCBI Taxonomy" id="2041023"/>
    <lineage>
        <taxon>Bacteria</taxon>
        <taxon>Bacillati</taxon>
        <taxon>Bacillota</taxon>
        <taxon>Bacilli</taxon>
        <taxon>Bacillales</taxon>
        <taxon>Paenibacillaceae</taxon>
        <taxon>Paenibacillus</taxon>
    </lineage>
</organism>
<protein>
    <recommendedName>
        <fullName evidence="1">ATPase BadF/BadG/BcrA/BcrD type domain-containing protein</fullName>
    </recommendedName>
</protein>
<evidence type="ECO:0000313" key="2">
    <source>
        <dbReference type="EMBL" id="GGF92346.1"/>
    </source>
</evidence>
<reference evidence="2" key="2">
    <citation type="submission" date="2020-09" db="EMBL/GenBank/DDBJ databases">
        <authorList>
            <person name="Sun Q."/>
            <person name="Zhou Y."/>
        </authorList>
    </citation>
    <scope>NUCLEOTIDE SEQUENCE</scope>
    <source>
        <strain evidence="2">CGMCC 1.16134</strain>
    </source>
</reference>
<feature type="domain" description="ATPase BadF/BadG/BcrA/BcrD type" evidence="1">
    <location>
        <begin position="13"/>
        <end position="128"/>
    </location>
</feature>
<dbReference type="PANTHER" id="PTHR32329:SF4">
    <property type="entry name" value="ACTIVATOR OF 2-HYDROXYACYL-COA DEHYDRATASE"/>
    <property type="match status" value="1"/>
</dbReference>
<dbReference type="Gene3D" id="3.30.420.40">
    <property type="match status" value="1"/>
</dbReference>
<dbReference type="SUPFAM" id="SSF53067">
    <property type="entry name" value="Actin-like ATPase domain"/>
    <property type="match status" value="1"/>
</dbReference>
<reference evidence="2" key="1">
    <citation type="journal article" date="2014" name="Int. J. Syst. Evol. Microbiol.">
        <title>Complete genome sequence of Corynebacterium casei LMG S-19264T (=DSM 44701T), isolated from a smear-ripened cheese.</title>
        <authorList>
            <consortium name="US DOE Joint Genome Institute (JGI-PGF)"/>
            <person name="Walter F."/>
            <person name="Albersmeier A."/>
            <person name="Kalinowski J."/>
            <person name="Ruckert C."/>
        </authorList>
    </citation>
    <scope>NUCLEOTIDE SEQUENCE</scope>
    <source>
        <strain evidence="2">CGMCC 1.16134</strain>
    </source>
</reference>
<dbReference type="EMBL" id="BMKR01000019">
    <property type="protein sequence ID" value="GGF92346.1"/>
    <property type="molecule type" value="Genomic_DNA"/>
</dbReference>
<dbReference type="Pfam" id="PF01869">
    <property type="entry name" value="BcrAD_BadFG"/>
    <property type="match status" value="1"/>
</dbReference>
<evidence type="ECO:0000313" key="3">
    <source>
        <dbReference type="Proteomes" id="UP000637643"/>
    </source>
</evidence>
<comment type="caution">
    <text evidence="2">The sequence shown here is derived from an EMBL/GenBank/DDBJ whole genome shotgun (WGS) entry which is preliminary data.</text>
</comment>
<evidence type="ECO:0000259" key="1">
    <source>
        <dbReference type="Pfam" id="PF01869"/>
    </source>
</evidence>
<accession>A0A917FP84</accession>
<dbReference type="PANTHER" id="PTHR32329">
    <property type="entry name" value="BIFUNCTIONAL PROTEIN [INCLUDES 2-HYDROXYACYL-COA DEHYDRATASE (N-TER) AND ITS ACTIVATOR DOMAIN (C_TERM)-RELATED"/>
    <property type="match status" value="1"/>
</dbReference>
<dbReference type="InterPro" id="IPR002731">
    <property type="entry name" value="ATPase_BadF"/>
</dbReference>